<dbReference type="InterPro" id="IPR051169">
    <property type="entry name" value="NADH-Q_oxidoreductase"/>
</dbReference>
<dbReference type="SUPFAM" id="SSF51905">
    <property type="entry name" value="FAD/NAD(P)-binding domain"/>
    <property type="match status" value="1"/>
</dbReference>
<comment type="similarity">
    <text evidence="2">Belongs to the NADH dehydrogenase family.</text>
</comment>
<evidence type="ECO:0000256" key="1">
    <source>
        <dbReference type="ARBA" id="ARBA00001974"/>
    </source>
</evidence>
<keyword evidence="8" id="KW-1185">Reference proteome</keyword>
<accession>A0ABW8N0U6</accession>
<dbReference type="RefSeq" id="WP_404614436.1">
    <property type="nucleotide sequence ID" value="NZ_JBIYDN010000047.1"/>
</dbReference>
<dbReference type="Proteomes" id="UP001620514">
    <property type="component" value="Unassembled WGS sequence"/>
</dbReference>
<dbReference type="Gene3D" id="3.50.50.100">
    <property type="match status" value="1"/>
</dbReference>
<evidence type="ECO:0000256" key="2">
    <source>
        <dbReference type="ARBA" id="ARBA00005272"/>
    </source>
</evidence>
<evidence type="ECO:0000313" key="8">
    <source>
        <dbReference type="Proteomes" id="UP001620514"/>
    </source>
</evidence>
<dbReference type="PANTHER" id="PTHR42913">
    <property type="entry name" value="APOPTOSIS-INDUCING FACTOR 1"/>
    <property type="match status" value="1"/>
</dbReference>
<comment type="caution">
    <text evidence="7">The sequence shown here is derived from an EMBL/GenBank/DDBJ whole genome shotgun (WGS) entry which is preliminary data.</text>
</comment>
<keyword evidence="4" id="KW-0274">FAD</keyword>
<evidence type="ECO:0000256" key="4">
    <source>
        <dbReference type="ARBA" id="ARBA00022827"/>
    </source>
</evidence>
<dbReference type="PRINTS" id="PR00368">
    <property type="entry name" value="FADPNR"/>
</dbReference>
<dbReference type="PANTHER" id="PTHR42913:SF3">
    <property type="entry name" value="64 KDA MITOCHONDRIAL NADH DEHYDROGENASE (EUROFUNG)"/>
    <property type="match status" value="1"/>
</dbReference>
<keyword evidence="3" id="KW-0285">Flavoprotein</keyword>
<name>A0ABW8N0U6_9BURK</name>
<sequence length="451" mass="48630">MAATDRHAARTTRKRPHRIVIVGGGVGGLGLATRLGETLGKTGDAQIVLVDRSPTHFWKPLLHEAASGQIDPATHQLQYAVQAQRNGFEFEQGELAGIDRAEQLAMIGATLDADGREILPARQLAFDTLVLALGSVTNFFGVSGAAEHALPLESVAHAEMFRRKLLDACIRANHARRTNPAQATEPVSINIVGAGATGVELAAALLDTVRLLNRYSLFALDPVRDFRIRLIESSGRILPALSDEISDRAQLMLDSLGVDVLTDTHVTEVRADAVLTHNGIWLTSDIAIWTAGVAGPPVLGVLDGVVMNRSAQVLVNRALQTTTDTNIFALGDCAACPSHSADAFLAPRAQVAHQQALFLARAMKCRVAGHALPEFTYRDAGTMVGFGNKGAIGSLSGLRARPIFIDGWLATVVYRLIYRKHVMTLTGFPRMMFDTVSHWLRGRAHPLIKLH</sequence>
<evidence type="ECO:0000259" key="6">
    <source>
        <dbReference type="Pfam" id="PF07992"/>
    </source>
</evidence>
<dbReference type="EMBL" id="JBIYDN010000047">
    <property type="protein sequence ID" value="MFK4448271.1"/>
    <property type="molecule type" value="Genomic_DNA"/>
</dbReference>
<gene>
    <name evidence="7" type="ORF">ABH943_008315</name>
</gene>
<evidence type="ECO:0000256" key="5">
    <source>
        <dbReference type="ARBA" id="ARBA00023002"/>
    </source>
</evidence>
<dbReference type="PRINTS" id="PR00411">
    <property type="entry name" value="PNDRDTASEI"/>
</dbReference>
<evidence type="ECO:0000313" key="7">
    <source>
        <dbReference type="EMBL" id="MFK4448271.1"/>
    </source>
</evidence>
<proteinExistence type="inferred from homology"/>
<keyword evidence="5" id="KW-0560">Oxidoreductase</keyword>
<feature type="domain" description="FAD/NAD(P)-binding" evidence="6">
    <location>
        <begin position="18"/>
        <end position="356"/>
    </location>
</feature>
<organism evidence="7 8">
    <name type="scientific">Caballeronia udeis</name>
    <dbReference type="NCBI Taxonomy" id="1232866"/>
    <lineage>
        <taxon>Bacteria</taxon>
        <taxon>Pseudomonadati</taxon>
        <taxon>Pseudomonadota</taxon>
        <taxon>Betaproteobacteria</taxon>
        <taxon>Burkholderiales</taxon>
        <taxon>Burkholderiaceae</taxon>
        <taxon>Caballeronia</taxon>
    </lineage>
</organism>
<reference evidence="7 8" key="1">
    <citation type="submission" date="2024-10" db="EMBL/GenBank/DDBJ databases">
        <authorList>
            <person name="Deangelis K."/>
            <person name="Huntemann M."/>
            <person name="Clum A."/>
            <person name="Wang J."/>
            <person name="Palaniappan K."/>
            <person name="Ritter S."/>
            <person name="Chen I.-M."/>
            <person name="Stamatis D."/>
            <person name="Reddy T."/>
            <person name="O'Malley R."/>
            <person name="Daum C."/>
            <person name="Ng V."/>
            <person name="Ivanova N."/>
            <person name="Kyrpides N."/>
            <person name="Woyke T."/>
        </authorList>
    </citation>
    <scope>NUCLEOTIDE SEQUENCE [LARGE SCALE GENOMIC DNA]</scope>
    <source>
        <strain evidence="7 8">GAS97</strain>
    </source>
</reference>
<protein>
    <submittedName>
        <fullName evidence="7">NADH dehydrogenase</fullName>
    </submittedName>
</protein>
<comment type="cofactor">
    <cofactor evidence="1">
        <name>FAD</name>
        <dbReference type="ChEBI" id="CHEBI:57692"/>
    </cofactor>
</comment>
<reference evidence="7 8" key="2">
    <citation type="submission" date="2024-11" db="EMBL/GenBank/DDBJ databases">
        <title>Using genomics to understand microbial adaptation to soil warming.</title>
        <authorList>
            <person name="Deangelis K.M. PhD."/>
        </authorList>
    </citation>
    <scope>NUCLEOTIDE SEQUENCE [LARGE SCALE GENOMIC DNA]</scope>
    <source>
        <strain evidence="7 8">GAS97</strain>
    </source>
</reference>
<dbReference type="InterPro" id="IPR023753">
    <property type="entry name" value="FAD/NAD-binding_dom"/>
</dbReference>
<dbReference type="Pfam" id="PF07992">
    <property type="entry name" value="Pyr_redox_2"/>
    <property type="match status" value="1"/>
</dbReference>
<dbReference type="InterPro" id="IPR036188">
    <property type="entry name" value="FAD/NAD-bd_sf"/>
</dbReference>
<evidence type="ECO:0000256" key="3">
    <source>
        <dbReference type="ARBA" id="ARBA00022630"/>
    </source>
</evidence>